<geneLocation type="plasmid" evidence="10 11">
    <name>unnamed1</name>
</geneLocation>
<accession>A0ABD7YYJ4</accession>
<dbReference type="Pfam" id="PF04397">
    <property type="entry name" value="LytTR"/>
    <property type="match status" value="1"/>
</dbReference>
<name>A0ABD7YYJ4_9LACO</name>
<dbReference type="PANTHER" id="PTHR37299">
    <property type="entry name" value="TRANSCRIPTIONAL REGULATOR-RELATED"/>
    <property type="match status" value="1"/>
</dbReference>
<protein>
    <submittedName>
        <fullName evidence="10">LytTR family DNA-binding domain-containing protein</fullName>
    </submittedName>
</protein>
<comment type="function">
    <text evidence="4">Required for high-level post-exponential phase expression of a series of secreted proteins.</text>
</comment>
<evidence type="ECO:0000313" key="11">
    <source>
        <dbReference type="Proteomes" id="UP001224533"/>
    </source>
</evidence>
<dbReference type="GO" id="GO:0000160">
    <property type="term" value="P:phosphorelay signal transduction system"/>
    <property type="evidence" value="ECO:0007669"/>
    <property type="project" value="UniProtKB-KW"/>
</dbReference>
<keyword evidence="2" id="KW-0902">Two-component regulatory system</keyword>
<dbReference type="InterPro" id="IPR046947">
    <property type="entry name" value="LytR-like"/>
</dbReference>
<evidence type="ECO:0000256" key="6">
    <source>
        <dbReference type="SAM" id="Coils"/>
    </source>
</evidence>
<gene>
    <name evidence="10" type="ORF">O2U02_09715</name>
</gene>
<dbReference type="Pfam" id="PF00072">
    <property type="entry name" value="Response_reg"/>
    <property type="match status" value="1"/>
</dbReference>
<keyword evidence="7" id="KW-1133">Transmembrane helix</keyword>
<reference evidence="10 11" key="1">
    <citation type="submission" date="2022-12" db="EMBL/GenBank/DDBJ databases">
        <title>Assessment of beneficial effects and identification of host adaptation-associated genes of Ligilactobacillus salivarius isolated from Meles meles.</title>
        <authorList>
            <person name="Wang Y."/>
        </authorList>
    </citation>
    <scope>NUCLEOTIDE SEQUENCE [LARGE SCALE GENOMIC DNA]</scope>
    <source>
        <strain evidence="10 11">S35</strain>
        <plasmid evidence="10 11">unnamed1</plasmid>
    </source>
</reference>
<dbReference type="AlphaFoldDB" id="A0ABD7YYJ4"/>
<evidence type="ECO:0000313" key="10">
    <source>
        <dbReference type="EMBL" id="WHS18716.1"/>
    </source>
</evidence>
<keyword evidence="3" id="KW-0010">Activator</keyword>
<keyword evidence="10" id="KW-0238">DNA-binding</keyword>
<organism evidence="10 11">
    <name type="scientific">Ligilactobacillus salivarius</name>
    <dbReference type="NCBI Taxonomy" id="1624"/>
    <lineage>
        <taxon>Bacteria</taxon>
        <taxon>Bacillati</taxon>
        <taxon>Bacillota</taxon>
        <taxon>Bacilli</taxon>
        <taxon>Lactobacillales</taxon>
        <taxon>Lactobacillaceae</taxon>
        <taxon>Ligilactobacillus</taxon>
    </lineage>
</organism>
<dbReference type="InterPro" id="IPR007492">
    <property type="entry name" value="LytTR_DNA-bd_dom"/>
</dbReference>
<dbReference type="InterPro" id="IPR011006">
    <property type="entry name" value="CheY-like_superfamily"/>
</dbReference>
<feature type="coiled-coil region" evidence="6">
    <location>
        <begin position="193"/>
        <end position="220"/>
    </location>
</feature>
<evidence type="ECO:0000256" key="3">
    <source>
        <dbReference type="ARBA" id="ARBA00023159"/>
    </source>
</evidence>
<keyword evidence="1" id="KW-0963">Cytoplasm</keyword>
<dbReference type="SMART" id="SM00448">
    <property type="entry name" value="REC"/>
    <property type="match status" value="1"/>
</dbReference>
<evidence type="ECO:0000256" key="1">
    <source>
        <dbReference type="ARBA" id="ARBA00022490"/>
    </source>
</evidence>
<evidence type="ECO:0000256" key="5">
    <source>
        <dbReference type="PROSITE-ProRule" id="PRU00169"/>
    </source>
</evidence>
<sequence>MEEYGIIICDDEKDQVRRIHDLVKYAIWSLEDSADSKDKEFKITLEANSYIEVADYLEDNKVDSGVYFLDIELSRDKADRDGIDLAEFIRQRDPNAQIIFITAYENLAAMTYRRRTGALDFITKNDSDEVIQKRLNETLSLAARRIRESHAIKKMTFSYKMGRRIINENINDILYIITTPKSHRLEIVTVNGMGEFTGDIKKLEAENDFLEKISQSCLANPSNIVEINLSTRVISFKDGYKETFPRRSKAKMKSLIERYNLKTVQSFVFIDIGGENDMVEIGIIILLVVGFMVISRLKVNFTKNSRYAGFLLLILLNLNGLMRTSMLTMRGLILLGTLMIFIVMLIKEIRQNRKYS</sequence>
<dbReference type="GO" id="GO:0003677">
    <property type="term" value="F:DNA binding"/>
    <property type="evidence" value="ECO:0007669"/>
    <property type="project" value="UniProtKB-KW"/>
</dbReference>
<keyword evidence="7" id="KW-0812">Transmembrane</keyword>
<feature type="transmembrane region" description="Helical" evidence="7">
    <location>
        <begin position="307"/>
        <end position="322"/>
    </location>
</feature>
<dbReference type="PROSITE" id="PS50110">
    <property type="entry name" value="RESPONSE_REGULATORY"/>
    <property type="match status" value="1"/>
</dbReference>
<dbReference type="EMBL" id="CP114510">
    <property type="protein sequence ID" value="WHS18716.1"/>
    <property type="molecule type" value="Genomic_DNA"/>
</dbReference>
<dbReference type="RefSeq" id="WP_283474974.1">
    <property type="nucleotide sequence ID" value="NZ_CP114502.1"/>
</dbReference>
<dbReference type="Gene3D" id="2.40.50.1020">
    <property type="entry name" value="LytTr DNA-binding domain"/>
    <property type="match status" value="1"/>
</dbReference>
<evidence type="ECO:0000256" key="2">
    <source>
        <dbReference type="ARBA" id="ARBA00023012"/>
    </source>
</evidence>
<dbReference type="SUPFAM" id="SSF52172">
    <property type="entry name" value="CheY-like"/>
    <property type="match status" value="1"/>
</dbReference>
<feature type="transmembrane region" description="Helical" evidence="7">
    <location>
        <begin position="278"/>
        <end position="295"/>
    </location>
</feature>
<feature type="transmembrane region" description="Helical" evidence="7">
    <location>
        <begin position="328"/>
        <end position="346"/>
    </location>
</feature>
<feature type="domain" description="HTH LytTR-type" evidence="9">
    <location>
        <begin position="157"/>
        <end position="261"/>
    </location>
</feature>
<keyword evidence="7" id="KW-0472">Membrane</keyword>
<evidence type="ECO:0000256" key="4">
    <source>
        <dbReference type="ARBA" id="ARBA00037164"/>
    </source>
</evidence>
<evidence type="ECO:0000259" key="9">
    <source>
        <dbReference type="PROSITE" id="PS50930"/>
    </source>
</evidence>
<dbReference type="SMART" id="SM00850">
    <property type="entry name" value="LytTR"/>
    <property type="match status" value="1"/>
</dbReference>
<dbReference type="Proteomes" id="UP001224533">
    <property type="component" value="Plasmid unnamed1"/>
</dbReference>
<dbReference type="PROSITE" id="PS50930">
    <property type="entry name" value="HTH_LYTTR"/>
    <property type="match status" value="1"/>
</dbReference>
<dbReference type="PANTHER" id="PTHR37299:SF3">
    <property type="entry name" value="STAGE 0 SPORULATION PROTEIN A HOMOLOG"/>
    <property type="match status" value="1"/>
</dbReference>
<keyword evidence="5" id="KW-0597">Phosphoprotein</keyword>
<keyword evidence="6" id="KW-0175">Coiled coil</keyword>
<feature type="domain" description="Response regulatory" evidence="8">
    <location>
        <begin position="5"/>
        <end position="139"/>
    </location>
</feature>
<evidence type="ECO:0000256" key="7">
    <source>
        <dbReference type="SAM" id="Phobius"/>
    </source>
</evidence>
<proteinExistence type="predicted"/>
<dbReference type="Gene3D" id="3.40.50.2300">
    <property type="match status" value="1"/>
</dbReference>
<keyword evidence="10" id="KW-0614">Plasmid</keyword>
<feature type="modified residue" description="4-aspartylphosphate" evidence="5">
    <location>
        <position position="70"/>
    </location>
</feature>
<evidence type="ECO:0000259" key="8">
    <source>
        <dbReference type="PROSITE" id="PS50110"/>
    </source>
</evidence>
<dbReference type="InterPro" id="IPR001789">
    <property type="entry name" value="Sig_transdc_resp-reg_receiver"/>
</dbReference>